<reference evidence="1" key="1">
    <citation type="submission" date="2019-03" db="EMBL/GenBank/DDBJ databases">
        <authorList>
            <person name="Ashton P.M."/>
            <person name="Dallman T."/>
            <person name="Nair S."/>
            <person name="De Pinna E."/>
            <person name="Peters T."/>
            <person name="Grant K."/>
        </authorList>
    </citation>
    <scope>NUCLEOTIDE SEQUENCE</scope>
    <source>
        <strain evidence="1">176241</strain>
    </source>
</reference>
<dbReference type="Gene3D" id="3.30.40.10">
    <property type="entry name" value="Zinc/RING finger domain, C3HC4 (zinc finger)"/>
    <property type="match status" value="1"/>
</dbReference>
<name>A0A5Y2PL01_SALHA</name>
<evidence type="ECO:0000313" key="1">
    <source>
        <dbReference type="EMBL" id="ECF2872772.1"/>
    </source>
</evidence>
<dbReference type="AlphaFoldDB" id="A0A5Y2PL01"/>
<gene>
    <name evidence="1" type="ORF">E2D78_23805</name>
</gene>
<comment type="caution">
    <text evidence="1">The sequence shown here is derived from an EMBL/GenBank/DDBJ whole genome shotgun (WGS) entry which is preliminary data.</text>
</comment>
<protein>
    <submittedName>
        <fullName evidence="1">Uncharacterized protein</fullName>
    </submittedName>
</protein>
<sequence>MERKHKGKCPFCNSEMAPEVIEKNTIRRDKCKCTTCGEIIYKCRNIFCNDYAKGGLLYDDELCPPCGERLLKAVKEFPDKYRAAIQKVVEEKNREKNN</sequence>
<organism evidence="1">
    <name type="scientific">Salmonella hadar</name>
    <dbReference type="NCBI Taxonomy" id="149385"/>
    <lineage>
        <taxon>Bacteria</taxon>
        <taxon>Pseudomonadati</taxon>
        <taxon>Pseudomonadota</taxon>
        <taxon>Gammaproteobacteria</taxon>
        <taxon>Enterobacterales</taxon>
        <taxon>Enterobacteriaceae</taxon>
        <taxon>Salmonella</taxon>
    </lineage>
</organism>
<accession>A0A5Y2PL01</accession>
<proteinExistence type="predicted"/>
<dbReference type="InterPro" id="IPR013083">
    <property type="entry name" value="Znf_RING/FYVE/PHD"/>
</dbReference>
<dbReference type="EMBL" id="AAIKRN010000047">
    <property type="protein sequence ID" value="ECF2872772.1"/>
    <property type="molecule type" value="Genomic_DNA"/>
</dbReference>